<keyword evidence="4" id="KW-1185">Reference proteome</keyword>
<dbReference type="Pfam" id="PF06458">
    <property type="entry name" value="MucBP"/>
    <property type="match status" value="1"/>
</dbReference>
<reference evidence="4" key="1">
    <citation type="journal article" date="2019" name="Int. J. Syst. Evol. Microbiol.">
        <title>The Global Catalogue of Microorganisms (GCM) 10K type strain sequencing project: providing services to taxonomists for standard genome sequencing and annotation.</title>
        <authorList>
            <consortium name="The Broad Institute Genomics Platform"/>
            <consortium name="The Broad Institute Genome Sequencing Center for Infectious Disease"/>
            <person name="Wu L."/>
            <person name="Ma J."/>
        </authorList>
    </citation>
    <scope>NUCLEOTIDE SEQUENCE [LARGE SCALE GENOMIC DNA]</scope>
    <source>
        <strain evidence="4">CCM 8979</strain>
    </source>
</reference>
<feature type="domain" description="MucBP" evidence="2">
    <location>
        <begin position="42"/>
        <end position="111"/>
    </location>
</feature>
<gene>
    <name evidence="3" type="ORF">ACFQ44_00230</name>
</gene>
<protein>
    <submittedName>
        <fullName evidence="3">MucBP domain-containing protein</fullName>
    </submittedName>
</protein>
<evidence type="ECO:0000256" key="1">
    <source>
        <dbReference type="ARBA" id="ARBA00022737"/>
    </source>
</evidence>
<dbReference type="Gene3D" id="3.10.20.320">
    <property type="entry name" value="Putative peptidoglycan bound protein (lpxtg motif)"/>
    <property type="match status" value="1"/>
</dbReference>
<evidence type="ECO:0000313" key="3">
    <source>
        <dbReference type="EMBL" id="MFD1454100.1"/>
    </source>
</evidence>
<dbReference type="EMBL" id="JBHTOD010000001">
    <property type="protein sequence ID" value="MFD1454100.1"/>
    <property type="molecule type" value="Genomic_DNA"/>
</dbReference>
<dbReference type="Proteomes" id="UP001597189">
    <property type="component" value="Unassembled WGS sequence"/>
</dbReference>
<comment type="caution">
    <text evidence="3">The sequence shown here is derived from an EMBL/GenBank/DDBJ whole genome shotgun (WGS) entry which is preliminary data.</text>
</comment>
<accession>A0ABW4D0B2</accession>
<dbReference type="InterPro" id="IPR009459">
    <property type="entry name" value="MucBP_dom"/>
</dbReference>
<evidence type="ECO:0000259" key="2">
    <source>
        <dbReference type="Pfam" id="PF06458"/>
    </source>
</evidence>
<name>A0ABW4D0B2_9LACO</name>
<proteinExistence type="predicted"/>
<sequence>MMLKKWLSLLGIFIVIGIVGGGAFSQTATENHQGKLPKNYGKVVVQYVYGKKGHPPNDLWSSQTLTGRIGTHYQTKAKDLLNQEGYMVLAGHSKNTAGTFKRHVTHVTYTYWDYSEIQHEFKHGADLMLDVTADHRIGLFDRNLQDCVEVVMERPNFAKPYYDVTFSTRNDTNHGSGLKSYRYRFGTTTRFKDPRNGNIYTTTLTPKGGITFKAVATKHSTMNELVVVNDRGKLVTAKIK</sequence>
<keyword evidence="1" id="KW-0677">Repeat</keyword>
<organism evidence="3 4">
    <name type="scientific">Levilactobacillus lanxiensis</name>
    <dbReference type="NCBI Taxonomy" id="2799568"/>
    <lineage>
        <taxon>Bacteria</taxon>
        <taxon>Bacillati</taxon>
        <taxon>Bacillota</taxon>
        <taxon>Bacilli</taxon>
        <taxon>Lactobacillales</taxon>
        <taxon>Lactobacillaceae</taxon>
        <taxon>Levilactobacillus</taxon>
    </lineage>
</organism>
<evidence type="ECO:0000313" key="4">
    <source>
        <dbReference type="Proteomes" id="UP001597189"/>
    </source>
</evidence>